<keyword evidence="2" id="KW-1185">Reference proteome</keyword>
<organism evidence="1 2">
    <name type="scientific">Onchocerca volvulus</name>
    <dbReference type="NCBI Taxonomy" id="6282"/>
    <lineage>
        <taxon>Eukaryota</taxon>
        <taxon>Metazoa</taxon>
        <taxon>Ecdysozoa</taxon>
        <taxon>Nematoda</taxon>
        <taxon>Chromadorea</taxon>
        <taxon>Rhabditida</taxon>
        <taxon>Spirurina</taxon>
        <taxon>Spiruromorpha</taxon>
        <taxon>Filarioidea</taxon>
        <taxon>Onchocercidae</taxon>
        <taxon>Onchocerca</taxon>
    </lineage>
</organism>
<dbReference type="AlphaFoldDB" id="A0A8R1TWX8"/>
<dbReference type="EMBL" id="CMVM020000170">
    <property type="status" value="NOT_ANNOTATED_CDS"/>
    <property type="molecule type" value="Genomic_DNA"/>
</dbReference>
<evidence type="ECO:0000313" key="1">
    <source>
        <dbReference type="EnsemblMetazoa" id="OVOC6215.1"/>
    </source>
</evidence>
<sequence>MHIVQLEMRSSIISDKMNDMTRKSKKRLIPKKYLFKK</sequence>
<protein>
    <submittedName>
        <fullName evidence="1">Uncharacterized protein</fullName>
    </submittedName>
</protein>
<reference evidence="2" key="1">
    <citation type="submission" date="2013-10" db="EMBL/GenBank/DDBJ databases">
        <title>Genome sequencing of Onchocerca volvulus.</title>
        <authorList>
            <person name="Cotton J."/>
            <person name="Tsai J."/>
            <person name="Stanley E."/>
            <person name="Tracey A."/>
            <person name="Holroyd N."/>
            <person name="Lustigman S."/>
            <person name="Berriman M."/>
        </authorList>
    </citation>
    <scope>NUCLEOTIDE SEQUENCE</scope>
</reference>
<reference evidence="1" key="2">
    <citation type="submission" date="2022-06" db="UniProtKB">
        <authorList>
            <consortium name="EnsemblMetazoa"/>
        </authorList>
    </citation>
    <scope>IDENTIFICATION</scope>
</reference>
<accession>A0A8R1TWX8</accession>
<dbReference type="Proteomes" id="UP000024404">
    <property type="component" value="Unassembled WGS sequence"/>
</dbReference>
<dbReference type="EnsemblMetazoa" id="OVOC6215.1">
    <property type="protein sequence ID" value="OVOC6215.1"/>
    <property type="gene ID" value="WBGene00243024"/>
</dbReference>
<proteinExistence type="predicted"/>
<evidence type="ECO:0000313" key="2">
    <source>
        <dbReference type="Proteomes" id="UP000024404"/>
    </source>
</evidence>
<name>A0A8R1TWX8_ONCVO</name>